<evidence type="ECO:0000313" key="2">
    <source>
        <dbReference type="Proteomes" id="UP000016895"/>
    </source>
</evidence>
<dbReference type="RefSeq" id="WP_022562000.1">
    <property type="nucleotide sequence ID" value="NC_022543.1"/>
</dbReference>
<dbReference type="PATRIC" id="fig|1260221.3.peg.5451"/>
<keyword evidence="2" id="KW-1185">Reference proteome</keyword>
<name>U4K8B2_9VIBR</name>
<dbReference type="KEGG" id="vni:VIBNI_B1877"/>
<dbReference type="PROSITE" id="PS51257">
    <property type="entry name" value="PROKAR_LIPOPROTEIN"/>
    <property type="match status" value="1"/>
</dbReference>
<sequence>MIKKWWVVLASTGVLSGCIITPLNTGEPHFLKGSQRYEANGRQGWMPGKNIRFGSYASEINKGKTTSDSHYNSTERYEEEDYNREVVITQAGPDGSHISLKYKQHCAIKRYHSSYENELHRKRVKMTQAPNLGGFELNGKQWYLEQWVLDDRAGNQFRIDPQTIFLNDRVVAEFSPAPWKIHDHVWLKAEASEETKLISAMLLSYVMTEEPLPCKSRLIMLNLINATSPMLSNEDF</sequence>
<protein>
    <recommendedName>
        <fullName evidence="3">Lipoprotein</fullName>
    </recommendedName>
</protein>
<dbReference type="Proteomes" id="UP000016895">
    <property type="component" value="Chromosome 2"/>
</dbReference>
<evidence type="ECO:0000313" key="1">
    <source>
        <dbReference type="EMBL" id="CCO61597.1"/>
    </source>
</evidence>
<dbReference type="AlphaFoldDB" id="U4K8B2"/>
<gene>
    <name evidence="1" type="ORF">VIBNI_B1877</name>
</gene>
<reference evidence="1 2" key="1">
    <citation type="journal article" date="2013" name="ISME J.">
        <title>Comparative genomics of pathogenic lineages of Vibrio nigripulchritudo identifies virulence-associated traits.</title>
        <authorList>
            <person name="Goudenege D."/>
            <person name="Labreuche Y."/>
            <person name="Krin E."/>
            <person name="Ansquer D."/>
            <person name="Mangenot S."/>
            <person name="Calteau A."/>
            <person name="Medigue C."/>
            <person name="Mazel D."/>
            <person name="Polz M.F."/>
            <person name="Le Roux F."/>
        </authorList>
    </citation>
    <scope>NUCLEOTIDE SEQUENCE [LARGE SCALE GENOMIC DNA]</scope>
    <source>
        <strain evidence="2">SnF1</strain>
    </source>
</reference>
<accession>U4K8B2</accession>
<proteinExistence type="predicted"/>
<dbReference type="EMBL" id="FO203527">
    <property type="protein sequence ID" value="CCO61597.1"/>
    <property type="molecule type" value="Genomic_DNA"/>
</dbReference>
<organism evidence="1 2">
    <name type="scientific">Vibrio nigripulchritudo</name>
    <dbReference type="NCBI Taxonomy" id="28173"/>
    <lineage>
        <taxon>Bacteria</taxon>
        <taxon>Pseudomonadati</taxon>
        <taxon>Pseudomonadota</taxon>
        <taxon>Gammaproteobacteria</taxon>
        <taxon>Vibrionales</taxon>
        <taxon>Vibrionaceae</taxon>
        <taxon>Vibrio</taxon>
    </lineage>
</organism>
<dbReference type="STRING" id="28173.VIBNI_B1877"/>
<dbReference type="OrthoDB" id="5872977at2"/>
<evidence type="ECO:0008006" key="3">
    <source>
        <dbReference type="Google" id="ProtNLM"/>
    </source>
</evidence>